<comment type="caution">
    <text evidence="2">The sequence shown here is derived from an EMBL/GenBank/DDBJ whole genome shotgun (WGS) entry which is preliminary data.</text>
</comment>
<name>A0A532UUI2_UNCL8</name>
<reference evidence="2 3" key="1">
    <citation type="submission" date="2017-06" db="EMBL/GenBank/DDBJ databases">
        <title>Novel microbial phyla capable of carbon fixation and sulfur reduction in deep-sea sediments.</title>
        <authorList>
            <person name="Huang J."/>
            <person name="Baker B."/>
            <person name="Wang Y."/>
        </authorList>
    </citation>
    <scope>NUCLEOTIDE SEQUENCE [LARGE SCALE GENOMIC DNA]</scope>
    <source>
        <strain evidence="2">B3_LCP</strain>
    </source>
</reference>
<evidence type="ECO:0000313" key="2">
    <source>
        <dbReference type="EMBL" id="TKJ38437.1"/>
    </source>
</evidence>
<sequence length="271" mass="29046">MDPAFIGVSGDFRLSENSPCIDAGDPALPNDPDNTINDQGAVYFLAPCVQCTTTPENPPIFIPATGGSFNFTIELENICDSLVVVDVWTDVTLPNGSPYGPIILRTGMSLPVGTLITRDLTQDVPAAAPSGYYTYRFAAGTYPSDVISDDTFNFGKVGNDGVSGPGGEWMLSGWEEDLVQTVAPSDYGLSSAYPNPFNPETKLTFTLPQAGEVSLSVYDLSGREVATLYDGYYPSGSHEAIFNAQGLTSGVYFIRLATGDFQQTRKLMLLK</sequence>
<dbReference type="Pfam" id="PF18962">
    <property type="entry name" value="Por_Secre_tail"/>
    <property type="match status" value="1"/>
</dbReference>
<feature type="domain" description="Secretion system C-terminal sorting" evidence="1">
    <location>
        <begin position="193"/>
        <end position="268"/>
    </location>
</feature>
<dbReference type="AlphaFoldDB" id="A0A532UUI2"/>
<evidence type="ECO:0000313" key="3">
    <source>
        <dbReference type="Proteomes" id="UP000319619"/>
    </source>
</evidence>
<dbReference type="EMBL" id="NJBN01000010">
    <property type="protein sequence ID" value="TKJ38437.1"/>
    <property type="molecule type" value="Genomic_DNA"/>
</dbReference>
<dbReference type="Proteomes" id="UP000319619">
    <property type="component" value="Unassembled WGS sequence"/>
</dbReference>
<dbReference type="NCBIfam" id="TIGR04183">
    <property type="entry name" value="Por_Secre_tail"/>
    <property type="match status" value="1"/>
</dbReference>
<evidence type="ECO:0000259" key="1">
    <source>
        <dbReference type="Pfam" id="PF18962"/>
    </source>
</evidence>
<protein>
    <recommendedName>
        <fullName evidence="1">Secretion system C-terminal sorting domain-containing protein</fullName>
    </recommendedName>
</protein>
<proteinExistence type="predicted"/>
<dbReference type="InterPro" id="IPR026444">
    <property type="entry name" value="Secre_tail"/>
</dbReference>
<accession>A0A532UUI2</accession>
<dbReference type="Gene3D" id="2.60.40.4070">
    <property type="match status" value="1"/>
</dbReference>
<organism evidence="2 3">
    <name type="scientific">candidate division LCP-89 bacterium B3_LCP</name>
    <dbReference type="NCBI Taxonomy" id="2012998"/>
    <lineage>
        <taxon>Bacteria</taxon>
        <taxon>Pseudomonadati</taxon>
        <taxon>Bacteria division LCP-89</taxon>
    </lineage>
</organism>
<gene>
    <name evidence="2" type="ORF">CEE37_13040</name>
</gene>